<keyword evidence="1" id="KW-0689">Ribosomal protein</keyword>
<dbReference type="EMBL" id="JAFJZO010000031">
    <property type="protein sequence ID" value="KAG5497726.1"/>
    <property type="molecule type" value="Genomic_DNA"/>
</dbReference>
<dbReference type="GO" id="GO:0005840">
    <property type="term" value="C:ribosome"/>
    <property type="evidence" value="ECO:0007669"/>
    <property type="project" value="UniProtKB-KW"/>
</dbReference>
<gene>
    <name evidence="5" type="ORF">JKF63_03992</name>
</gene>
<dbReference type="PANTHER" id="PTHR45987:SF4">
    <property type="entry name" value="LARGE RIBOSOMAL SUBUNIT PROTEIN BL12M"/>
    <property type="match status" value="1"/>
</dbReference>
<evidence type="ECO:0000256" key="3">
    <source>
        <dbReference type="SAM" id="MobiDB-lite"/>
    </source>
</evidence>
<evidence type="ECO:0000256" key="2">
    <source>
        <dbReference type="ARBA" id="ARBA00023274"/>
    </source>
</evidence>
<dbReference type="GO" id="GO:0003729">
    <property type="term" value="F:mRNA binding"/>
    <property type="evidence" value="ECO:0007669"/>
    <property type="project" value="TreeGrafter"/>
</dbReference>
<dbReference type="GeneID" id="94290065"/>
<dbReference type="PANTHER" id="PTHR45987">
    <property type="entry name" value="39S RIBOSOMAL PROTEIN L12"/>
    <property type="match status" value="1"/>
</dbReference>
<name>A0A836IHG4_9TRYP</name>
<dbReference type="InterPro" id="IPR000206">
    <property type="entry name" value="Ribosomal_bL12"/>
</dbReference>
<dbReference type="Gene3D" id="3.30.1390.10">
    <property type="match status" value="1"/>
</dbReference>
<dbReference type="GO" id="GO:1990904">
    <property type="term" value="C:ribonucleoprotein complex"/>
    <property type="evidence" value="ECO:0007669"/>
    <property type="project" value="UniProtKB-KW"/>
</dbReference>
<dbReference type="RefSeq" id="XP_067755194.1">
    <property type="nucleotide sequence ID" value="XM_067899988.1"/>
</dbReference>
<accession>A0A836IHG4</accession>
<dbReference type="KEGG" id="phet:94290065"/>
<dbReference type="GO" id="GO:0006412">
    <property type="term" value="P:translation"/>
    <property type="evidence" value="ECO:0007669"/>
    <property type="project" value="InterPro"/>
</dbReference>
<keyword evidence="2" id="KW-0687">Ribonucleoprotein</keyword>
<comment type="caution">
    <text evidence="5">The sequence shown here is derived from an EMBL/GenBank/DDBJ whole genome shotgun (WGS) entry which is preliminary data.</text>
</comment>
<dbReference type="CDD" id="cd00387">
    <property type="entry name" value="Ribosomal_L7_L12"/>
    <property type="match status" value="1"/>
</dbReference>
<dbReference type="SUPFAM" id="SSF54736">
    <property type="entry name" value="ClpS-like"/>
    <property type="match status" value="1"/>
</dbReference>
<evidence type="ECO:0000313" key="5">
    <source>
        <dbReference type="EMBL" id="KAG5497726.1"/>
    </source>
</evidence>
<keyword evidence="6" id="KW-1185">Reference proteome</keyword>
<dbReference type="Pfam" id="PF00542">
    <property type="entry name" value="Ribosomal_L12"/>
    <property type="match status" value="1"/>
</dbReference>
<evidence type="ECO:0000259" key="4">
    <source>
        <dbReference type="Pfam" id="PF00542"/>
    </source>
</evidence>
<dbReference type="OrthoDB" id="250175at2759"/>
<protein>
    <recommendedName>
        <fullName evidence="4">Large ribosomal subunit protein bL12 C-terminal domain-containing protein</fullName>
    </recommendedName>
</protein>
<dbReference type="InterPro" id="IPR013823">
    <property type="entry name" value="Ribosomal_bL12_C"/>
</dbReference>
<reference evidence="5 6" key="1">
    <citation type="submission" date="2021-02" db="EMBL/GenBank/DDBJ databases">
        <title>Porcisia hertigi Genome sequencing and assembly.</title>
        <authorList>
            <person name="Almutairi H."/>
            <person name="Gatherer D."/>
        </authorList>
    </citation>
    <scope>NUCLEOTIDE SEQUENCE [LARGE SCALE GENOMIC DNA]</scope>
    <source>
        <strain evidence="5 6">C119</strain>
    </source>
</reference>
<dbReference type="AlphaFoldDB" id="A0A836IHG4"/>
<dbReference type="Proteomes" id="UP000674318">
    <property type="component" value="Unassembled WGS sequence"/>
</dbReference>
<dbReference type="InterPro" id="IPR014719">
    <property type="entry name" value="Ribosomal_bL12_C/ClpS-like"/>
</dbReference>
<organism evidence="5 6">
    <name type="scientific">Porcisia hertigi</name>
    <dbReference type="NCBI Taxonomy" id="2761500"/>
    <lineage>
        <taxon>Eukaryota</taxon>
        <taxon>Discoba</taxon>
        <taxon>Euglenozoa</taxon>
        <taxon>Kinetoplastea</taxon>
        <taxon>Metakinetoplastina</taxon>
        <taxon>Trypanosomatida</taxon>
        <taxon>Trypanosomatidae</taxon>
        <taxon>Leishmaniinae</taxon>
        <taxon>Porcisia</taxon>
    </lineage>
</organism>
<feature type="domain" description="Large ribosomal subunit protein bL12 C-terminal" evidence="4">
    <location>
        <begin position="144"/>
        <end position="210"/>
    </location>
</feature>
<evidence type="ECO:0000256" key="1">
    <source>
        <dbReference type="ARBA" id="ARBA00022980"/>
    </source>
</evidence>
<feature type="region of interest" description="Disordered" evidence="3">
    <location>
        <begin position="112"/>
        <end position="139"/>
    </location>
</feature>
<sequence>MQQMALACNVARRSVAIAALFTPRRAIISGVASNLIPRGMAQLGVRESAEVVERLAEEYVNMDMATMTAFHKKAMSKMLLPSGGGTEPAALNYEDRLLQAMGGGGSLCTSARGAAAAPPAGDSDAGGADRAAPSGKKAPEKTAFDVALKKFPAENKIKLIKELRSVCGLSIQEAKMAIEKCPGVIARQLSKPDAEKLEGCMVKLGAEVELV</sequence>
<proteinExistence type="predicted"/>
<feature type="compositionally biased region" description="Low complexity" evidence="3">
    <location>
        <begin position="112"/>
        <end position="135"/>
    </location>
</feature>
<dbReference type="GO" id="GO:0003735">
    <property type="term" value="F:structural constituent of ribosome"/>
    <property type="evidence" value="ECO:0007669"/>
    <property type="project" value="InterPro"/>
</dbReference>
<evidence type="ECO:0000313" key="6">
    <source>
        <dbReference type="Proteomes" id="UP000674318"/>
    </source>
</evidence>